<evidence type="ECO:0000313" key="1">
    <source>
        <dbReference type="EMBL" id="OLP74964.1"/>
    </source>
</evidence>
<dbReference type="AlphaFoldDB" id="A0A1Q9BWF0"/>
<name>A0A1Q9BWF0_SYMMI</name>
<gene>
    <name evidence="1" type="ORF">AK812_SmicGene45334</name>
</gene>
<dbReference type="EMBL" id="LSRX01002967">
    <property type="protein sequence ID" value="OLP74964.1"/>
    <property type="molecule type" value="Genomic_DNA"/>
</dbReference>
<protein>
    <submittedName>
        <fullName evidence="1">Uncharacterized protein</fullName>
    </submittedName>
</protein>
<evidence type="ECO:0000313" key="2">
    <source>
        <dbReference type="Proteomes" id="UP000186817"/>
    </source>
</evidence>
<keyword evidence="2" id="KW-1185">Reference proteome</keyword>
<accession>A0A1Q9BWF0</accession>
<comment type="caution">
    <text evidence="1">The sequence shown here is derived from an EMBL/GenBank/DDBJ whole genome shotgun (WGS) entry which is preliminary data.</text>
</comment>
<organism evidence="1 2">
    <name type="scientific">Symbiodinium microadriaticum</name>
    <name type="common">Dinoflagellate</name>
    <name type="synonym">Zooxanthella microadriatica</name>
    <dbReference type="NCBI Taxonomy" id="2951"/>
    <lineage>
        <taxon>Eukaryota</taxon>
        <taxon>Sar</taxon>
        <taxon>Alveolata</taxon>
        <taxon>Dinophyceae</taxon>
        <taxon>Suessiales</taxon>
        <taxon>Symbiodiniaceae</taxon>
        <taxon>Symbiodinium</taxon>
    </lineage>
</organism>
<reference evidence="1 2" key="1">
    <citation type="submission" date="2016-02" db="EMBL/GenBank/DDBJ databases">
        <title>Genome analysis of coral dinoflagellate symbionts highlights evolutionary adaptations to a symbiotic lifestyle.</title>
        <authorList>
            <person name="Aranda M."/>
            <person name="Li Y."/>
            <person name="Liew Y.J."/>
            <person name="Baumgarten S."/>
            <person name="Simakov O."/>
            <person name="Wilson M."/>
            <person name="Piel J."/>
            <person name="Ashoor H."/>
            <person name="Bougouffa S."/>
            <person name="Bajic V.B."/>
            <person name="Ryu T."/>
            <person name="Ravasi T."/>
            <person name="Bayer T."/>
            <person name="Micklem G."/>
            <person name="Kim H."/>
            <person name="Bhak J."/>
            <person name="Lajeunesse T.C."/>
            <person name="Voolstra C.R."/>
        </authorList>
    </citation>
    <scope>NUCLEOTIDE SEQUENCE [LARGE SCALE GENOMIC DNA]</scope>
    <source>
        <strain evidence="1 2">CCMP2467</strain>
    </source>
</reference>
<feature type="non-terminal residue" evidence="1">
    <location>
        <position position="144"/>
    </location>
</feature>
<proteinExistence type="predicted"/>
<dbReference type="OrthoDB" id="10539514at2759"/>
<sequence length="144" mass="16069">DRHRFNPHLLLELRPGSVGAGPQFLNRGLSFPRRQEAELAFTLSGRSALVSLAEVQREAGSPVSDRQIDIVCVSHRWEAREHPDPCRLLGDEAEYFDLACSDWSRARVLEPARAGCIRLSVYSRNALGLYTSEQDPSEVGLVEP</sequence>
<feature type="non-terminal residue" evidence="1">
    <location>
        <position position="1"/>
    </location>
</feature>
<dbReference type="Proteomes" id="UP000186817">
    <property type="component" value="Unassembled WGS sequence"/>
</dbReference>